<dbReference type="PANTHER" id="PTHR43657">
    <property type="entry name" value="TRYPTOPHAN RNA-BINDING ATTENUATOR PROTEIN-LIKE PROTEIN"/>
    <property type="match status" value="1"/>
</dbReference>
<feature type="region of interest" description="Disordered" evidence="1">
    <location>
        <begin position="181"/>
        <end position="302"/>
    </location>
</feature>
<dbReference type="InterPro" id="IPR003325">
    <property type="entry name" value="TerD"/>
</dbReference>
<dbReference type="EMBL" id="JACHHG010000007">
    <property type="protein sequence ID" value="MBB6098653.1"/>
    <property type="molecule type" value="Genomic_DNA"/>
</dbReference>
<feature type="compositionally biased region" description="Low complexity" evidence="1">
    <location>
        <begin position="203"/>
        <end position="230"/>
    </location>
</feature>
<dbReference type="CDD" id="cd06974">
    <property type="entry name" value="TerD_like"/>
    <property type="match status" value="1"/>
</dbReference>
<dbReference type="PANTHER" id="PTHR43657:SF1">
    <property type="entry name" value="ALTERED INHERITANCE OF MITOCHONDRIA PROTEIN 24, MITOCHONDRIAL"/>
    <property type="match status" value="1"/>
</dbReference>
<feature type="compositionally biased region" description="Low complexity" evidence="1">
    <location>
        <begin position="260"/>
        <end position="271"/>
    </location>
</feature>
<dbReference type="Gene3D" id="3.60.160.10">
    <property type="entry name" value="Mitochondrial biogenesis AIM24"/>
    <property type="match status" value="1"/>
</dbReference>
<dbReference type="Proteomes" id="UP000569951">
    <property type="component" value="Unassembled WGS sequence"/>
</dbReference>
<feature type="compositionally biased region" description="Gly residues" evidence="1">
    <location>
        <begin position="275"/>
        <end position="286"/>
    </location>
</feature>
<dbReference type="InterPro" id="IPR036983">
    <property type="entry name" value="AIM24_sf"/>
</dbReference>
<gene>
    <name evidence="3" type="ORF">HNR42_002088</name>
</gene>
<organism evidence="3 4">
    <name type="scientific">Deinobacterium chartae</name>
    <dbReference type="NCBI Taxonomy" id="521158"/>
    <lineage>
        <taxon>Bacteria</taxon>
        <taxon>Thermotogati</taxon>
        <taxon>Deinococcota</taxon>
        <taxon>Deinococci</taxon>
        <taxon>Deinococcales</taxon>
        <taxon>Deinococcaceae</taxon>
        <taxon>Deinobacterium</taxon>
    </lineage>
</organism>
<dbReference type="NCBIfam" id="TIGR00266">
    <property type="entry name" value="TIGR00266 family protein"/>
    <property type="match status" value="1"/>
</dbReference>
<name>A0A841I0D4_9DEIO</name>
<dbReference type="SUPFAM" id="SSF51219">
    <property type="entry name" value="TRAP-like"/>
    <property type="match status" value="1"/>
</dbReference>
<dbReference type="Pfam" id="PF01987">
    <property type="entry name" value="AIM24"/>
    <property type="match status" value="1"/>
</dbReference>
<evidence type="ECO:0000259" key="2">
    <source>
        <dbReference type="Pfam" id="PF02342"/>
    </source>
</evidence>
<reference evidence="3 4" key="1">
    <citation type="submission" date="2020-08" db="EMBL/GenBank/DDBJ databases">
        <title>Genomic Encyclopedia of Type Strains, Phase IV (KMG-IV): sequencing the most valuable type-strain genomes for metagenomic binning, comparative biology and taxonomic classification.</title>
        <authorList>
            <person name="Goeker M."/>
        </authorList>
    </citation>
    <scope>NUCLEOTIDE SEQUENCE [LARGE SCALE GENOMIC DNA]</scope>
    <source>
        <strain evidence="3 4">DSM 21458</strain>
    </source>
</reference>
<accession>A0A841I0D4</accession>
<dbReference type="Gene3D" id="2.60.60.30">
    <property type="entry name" value="sav2460 like domains"/>
    <property type="match status" value="1"/>
</dbReference>
<dbReference type="InterPro" id="IPR002838">
    <property type="entry name" value="AIM24"/>
</dbReference>
<dbReference type="InterPro" id="IPR016031">
    <property type="entry name" value="Trp_RNA-bd_attenuator-like_dom"/>
</dbReference>
<keyword evidence="4" id="KW-1185">Reference proteome</keyword>
<dbReference type="AlphaFoldDB" id="A0A841I0D4"/>
<evidence type="ECO:0000313" key="3">
    <source>
        <dbReference type="EMBL" id="MBB6098653.1"/>
    </source>
</evidence>
<proteinExistence type="predicted"/>
<feature type="domain" description="TerD" evidence="2">
    <location>
        <begin position="30"/>
        <end position="167"/>
    </location>
</feature>
<dbReference type="Pfam" id="PF02342">
    <property type="entry name" value="TerD"/>
    <property type="match status" value="1"/>
</dbReference>
<evidence type="ECO:0000256" key="1">
    <source>
        <dbReference type="SAM" id="MobiDB-lite"/>
    </source>
</evidence>
<sequence length="587" mass="58932">MRAFVRGEKARLSELTTSAQLRAELRGLTPQGAADFCAFVLGETGRLDDPRSFVSRTQPQSADGSVRLVSVQPGLSVFDLDLGRLPTGAQRVVFVLSLEASELRTLQGAQLTLFDPRGAVASFVLNAADFGSERAALVAEFYRKGEWRFAAVGQGFAGGLEALLAQFGGYGLPGVGPTSPAPGFGPSSSSAGFGPAQGGSGFGPASSSSGFGPSSPGFGSAQGSSGFGTSHPPAQGAGFGPATPPASSGFGSAQGGSGFGPASPGSGFGPSSPGPGFGSAQGGSGFGPPVPPASGGSGFGAGSGGLPGSLGGLLGQVGNALGGMQGGGQVRGPADVIDYRILGDDLQMVEIELDPGETVRAEAGALMYMGPGIEMQTGFGGGGLFSGLKRMVTGESFFITNFTHGGSGKGRVAFAAPYPGKIIPLDLAALGGRFLCQKDAFLCAARGVEVEVAFTKRLGAGFFGGEGFILQRLEGQGMAFIHAGGAIVKHELAPGETLRVDTGCLVAFSPSVDYDIRFLGGFKNALFGGEGMFLAHLTGPGTVYLQSLPLSRFADRLFAASRAGGRREENRGVGGSGLLGGLLSGDR</sequence>
<protein>
    <submittedName>
        <fullName evidence="3">Uncharacterized protein (TIGR00266 family)</fullName>
    </submittedName>
</protein>
<evidence type="ECO:0000313" key="4">
    <source>
        <dbReference type="Proteomes" id="UP000569951"/>
    </source>
</evidence>
<feature type="compositionally biased region" description="Low complexity" evidence="1">
    <location>
        <begin position="181"/>
        <end position="194"/>
    </location>
</feature>
<dbReference type="RefSeq" id="WP_183987294.1">
    <property type="nucleotide sequence ID" value="NZ_JACHHG010000007.1"/>
</dbReference>
<comment type="caution">
    <text evidence="3">The sequence shown here is derived from an EMBL/GenBank/DDBJ whole genome shotgun (WGS) entry which is preliminary data.</text>
</comment>